<dbReference type="PANTHER" id="PTHR28037">
    <property type="entry name" value="ALCOHOL O-ACETYLTRANSFERASE 1-RELATED"/>
    <property type="match status" value="1"/>
</dbReference>
<organism evidence="1 2">
    <name type="scientific">Sungouiella intermedia</name>
    <dbReference type="NCBI Taxonomy" id="45354"/>
    <lineage>
        <taxon>Eukaryota</taxon>
        <taxon>Fungi</taxon>
        <taxon>Dikarya</taxon>
        <taxon>Ascomycota</taxon>
        <taxon>Saccharomycotina</taxon>
        <taxon>Pichiomycetes</taxon>
        <taxon>Metschnikowiaceae</taxon>
        <taxon>Sungouiella</taxon>
    </lineage>
</organism>
<accession>A0A1L0BIX3</accession>
<dbReference type="AlphaFoldDB" id="A0A1L0BIX3"/>
<name>A0A1L0BIX3_9ASCO</name>
<dbReference type="Proteomes" id="UP000182259">
    <property type="component" value="Chromosome II"/>
</dbReference>
<proteinExistence type="predicted"/>
<dbReference type="InterPro" id="IPR010828">
    <property type="entry name" value="Atf2/Sli1-like"/>
</dbReference>
<dbReference type="GO" id="GO:0008080">
    <property type="term" value="F:N-acetyltransferase activity"/>
    <property type="evidence" value="ECO:0007669"/>
    <property type="project" value="TreeGrafter"/>
</dbReference>
<dbReference type="PANTHER" id="PTHR28037:SF1">
    <property type="entry name" value="ALCOHOL O-ACETYLTRANSFERASE 1-RELATED"/>
    <property type="match status" value="1"/>
</dbReference>
<evidence type="ECO:0000313" key="2">
    <source>
        <dbReference type="Proteomes" id="UP000182259"/>
    </source>
</evidence>
<evidence type="ECO:0000313" key="1">
    <source>
        <dbReference type="EMBL" id="SGZ51463.1"/>
    </source>
</evidence>
<sequence>MLSRLPGFFERYFICRSTGGHLSNGFHMSVCLNKPVDDVILSNALRALLLKHPIHCLQFFRQDSLAGFLAESSLLEDKKANCKNYDARLVSQILYHDVVVHQEVESLDSTFFRNLHDNRIPINVERPNWILVVNQIKGSDKQYLTLSSNHVFIDGNSGVNFMDDLVKELAEVETIDDRLFVTVLFNSTKDAPAVLPKANEDVVGLFNLTPWFIFKTIVRMALIPSSVAKFFKSYFVPGHPNLYKHPIFDFYPVSHDNKSNFNRVTLTREASAKSLRYCRLSGVTMTPFIAACAMKALDSTFAQLLTNSPSYTFSIDVCGRRYYPELKKEMRYGLFASTVGAVISGDSTILQAAKKISTKLVDNLKSRACFPFAGLLRLVNFWDFFQEKYDKKAARTSIEVSNVGLLKINHADWNVDDFIFSQGVGMDLLTISASSTSLGGMNLVVANHESLDEVDKGHAMEQFIEKFQQYLENGETIY</sequence>
<dbReference type="EMBL" id="LT635765">
    <property type="protein sequence ID" value="SGZ51463.1"/>
    <property type="molecule type" value="Genomic_DNA"/>
</dbReference>
<gene>
    <name evidence="1" type="ORF">SAMEA4029009_CIC11G00000000545</name>
</gene>
<dbReference type="Gene3D" id="3.30.559.30">
    <property type="entry name" value="Nonribosomal peptide synthetase, condensation domain"/>
    <property type="match status" value="1"/>
</dbReference>
<protein>
    <submittedName>
        <fullName evidence="1">CIC11C00000000545</fullName>
    </submittedName>
</protein>
<dbReference type="Pfam" id="PF07247">
    <property type="entry name" value="AATase"/>
    <property type="match status" value="1"/>
</dbReference>
<reference evidence="1 2" key="1">
    <citation type="submission" date="2016-10" db="EMBL/GenBank/DDBJ databases">
        <authorList>
            <person name="de Groot N.N."/>
        </authorList>
    </citation>
    <scope>NUCLEOTIDE SEQUENCE [LARGE SCALE GENOMIC DNA]</scope>
    <source>
        <strain evidence="1 2">PYCC 4715</strain>
    </source>
</reference>
<dbReference type="InterPro" id="IPR052058">
    <property type="entry name" value="Alcohol_O-acetyltransferase"/>
</dbReference>